<feature type="region of interest" description="Disordered" evidence="9">
    <location>
        <begin position="25"/>
        <end position="115"/>
    </location>
</feature>
<dbReference type="PANTHER" id="PTHR14773:SF0">
    <property type="entry name" value="WD REPEAT-CONTAINING PROTEIN 76"/>
    <property type="match status" value="1"/>
</dbReference>
<dbReference type="EMBL" id="JASBNA010000003">
    <property type="protein sequence ID" value="KAK7693661.1"/>
    <property type="molecule type" value="Genomic_DNA"/>
</dbReference>
<keyword evidence="4" id="KW-0677">Repeat</keyword>
<proteinExistence type="inferred from homology"/>
<comment type="function">
    <text evidence="8">DNA-binding protein that binds to both single- and double-stranded DNA. Binds preferentially to UV-damaged DNA. May be involved in DNA-metabolic processes.</text>
</comment>
<gene>
    <name evidence="10" type="ORF">QCA50_003230</name>
</gene>
<evidence type="ECO:0000256" key="9">
    <source>
        <dbReference type="SAM" id="MobiDB-lite"/>
    </source>
</evidence>
<dbReference type="InterPro" id="IPR001680">
    <property type="entry name" value="WD40_rpt"/>
</dbReference>
<evidence type="ECO:0000256" key="7">
    <source>
        <dbReference type="PROSITE-ProRule" id="PRU00221"/>
    </source>
</evidence>
<dbReference type="PANTHER" id="PTHR14773">
    <property type="entry name" value="WD REPEAT-CONTAINING PROTEIN 76"/>
    <property type="match status" value="1"/>
</dbReference>
<dbReference type="PROSITE" id="PS50294">
    <property type="entry name" value="WD_REPEATS_REGION"/>
    <property type="match status" value="1"/>
</dbReference>
<dbReference type="GO" id="GO:2000001">
    <property type="term" value="P:regulation of DNA damage checkpoint"/>
    <property type="evidence" value="ECO:0007669"/>
    <property type="project" value="TreeGrafter"/>
</dbReference>
<comment type="similarity">
    <text evidence="1 8">Belongs to the WD repeat DDB2/WDR76 family.</text>
</comment>
<evidence type="ECO:0000313" key="11">
    <source>
        <dbReference type="Proteomes" id="UP001385951"/>
    </source>
</evidence>
<evidence type="ECO:0000256" key="8">
    <source>
        <dbReference type="RuleBase" id="RU365004"/>
    </source>
</evidence>
<name>A0AAW0GVS0_9APHY</name>
<dbReference type="InterPro" id="IPR015943">
    <property type="entry name" value="WD40/YVTN_repeat-like_dom_sf"/>
</dbReference>
<evidence type="ECO:0000256" key="4">
    <source>
        <dbReference type="ARBA" id="ARBA00022737"/>
    </source>
</evidence>
<dbReference type="SUPFAM" id="SSF50978">
    <property type="entry name" value="WD40 repeat-like"/>
    <property type="match status" value="1"/>
</dbReference>
<dbReference type="Gene3D" id="2.130.10.10">
    <property type="entry name" value="YVTN repeat-like/Quinoprotein amine dehydrogenase"/>
    <property type="match status" value="1"/>
</dbReference>
<dbReference type="GO" id="GO:0005634">
    <property type="term" value="C:nucleus"/>
    <property type="evidence" value="ECO:0007669"/>
    <property type="project" value="TreeGrafter"/>
</dbReference>
<sequence>MSNFDLEREANIARNRELLEALGISNPVAVIKSPEPVKAKPVQPRKKRERATPPPPRATRSSARNKRPIVDPNETPQKKRKREREEEALRRKEEEERLAEEEKQQQKKRPRHHDLDITTMGDELEESELASLRTTFQSILKKAHPRGVGKQDAFVYDGDEKEDPDVVDLKERLSKLKIVSRAKVTQSRIYSAAYHPDVTKDLIFFGDKNGQLGIWDAQAPPEEQNDDDEEAVTQSEEGGQYWQLQPHWPATAKSSISAIKFDPKDAHSVYTSAYDCTVRSLSFTSGMSRQVYSSEDMLLTSIDLTPTGNEMWVSDASGGVTHLDLRQDKSKARRYQLSEQKIGTVSINPAVNYFVLTASNSRVLKIWDARKLAVIETVDPTDVDGEAVDNFLGSDEGQTCMRGEWRHGKSVSSAFWDPRGRGIVSTSYDDKIRLWDINPTVSKKEMTFPSFRPIKEINHNCQTGKWVSILKAQWSPNPDVYPHFTIANMDHSVNVFSAKGVLLAKLQDKTKVSAAQAVTCSHPTIVERVATGNASGRTVLWAPFDE</sequence>
<evidence type="ECO:0000256" key="2">
    <source>
        <dbReference type="ARBA" id="ARBA00021132"/>
    </source>
</evidence>
<dbReference type="SMART" id="SM00320">
    <property type="entry name" value="WD40"/>
    <property type="match status" value="5"/>
</dbReference>
<dbReference type="GO" id="GO:0003677">
    <property type="term" value="F:DNA binding"/>
    <property type="evidence" value="ECO:0007669"/>
    <property type="project" value="UniProtKB-UniRule"/>
</dbReference>
<keyword evidence="11" id="KW-1185">Reference proteome</keyword>
<dbReference type="Proteomes" id="UP001385951">
    <property type="component" value="Unassembled WGS sequence"/>
</dbReference>
<keyword evidence="6 8" id="KW-0238">DNA-binding</keyword>
<dbReference type="GO" id="GO:0006974">
    <property type="term" value="P:DNA damage response"/>
    <property type="evidence" value="ECO:0007669"/>
    <property type="project" value="UniProtKB-KW"/>
</dbReference>
<keyword evidence="5 8" id="KW-0227">DNA damage</keyword>
<dbReference type="AlphaFoldDB" id="A0AAW0GVS0"/>
<evidence type="ECO:0000256" key="5">
    <source>
        <dbReference type="ARBA" id="ARBA00022763"/>
    </source>
</evidence>
<evidence type="ECO:0000256" key="6">
    <source>
        <dbReference type="ARBA" id="ARBA00023125"/>
    </source>
</evidence>
<dbReference type="PROSITE" id="PS00678">
    <property type="entry name" value="WD_REPEATS_1"/>
    <property type="match status" value="1"/>
</dbReference>
<organism evidence="10 11">
    <name type="scientific">Cerrena zonata</name>
    <dbReference type="NCBI Taxonomy" id="2478898"/>
    <lineage>
        <taxon>Eukaryota</taxon>
        <taxon>Fungi</taxon>
        <taxon>Dikarya</taxon>
        <taxon>Basidiomycota</taxon>
        <taxon>Agaricomycotina</taxon>
        <taxon>Agaricomycetes</taxon>
        <taxon>Polyporales</taxon>
        <taxon>Cerrenaceae</taxon>
        <taxon>Cerrena</taxon>
    </lineage>
</organism>
<feature type="compositionally biased region" description="Basic and acidic residues" evidence="9">
    <location>
        <begin position="83"/>
        <end position="105"/>
    </location>
</feature>
<comment type="caution">
    <text evidence="10">The sequence shown here is derived from an EMBL/GenBank/DDBJ whole genome shotgun (WGS) entry which is preliminary data.</text>
</comment>
<dbReference type="PROSITE" id="PS50082">
    <property type="entry name" value="WD_REPEATS_2"/>
    <property type="match status" value="1"/>
</dbReference>
<dbReference type="InterPro" id="IPR019775">
    <property type="entry name" value="WD40_repeat_CS"/>
</dbReference>
<keyword evidence="3 7" id="KW-0853">WD repeat</keyword>
<evidence type="ECO:0000313" key="10">
    <source>
        <dbReference type="EMBL" id="KAK7693661.1"/>
    </source>
</evidence>
<accession>A0AAW0GVS0</accession>
<evidence type="ECO:0000256" key="1">
    <source>
        <dbReference type="ARBA" id="ARBA00005434"/>
    </source>
</evidence>
<dbReference type="Pfam" id="PF00400">
    <property type="entry name" value="WD40"/>
    <property type="match status" value="1"/>
</dbReference>
<dbReference type="InterPro" id="IPR036322">
    <property type="entry name" value="WD40_repeat_dom_sf"/>
</dbReference>
<dbReference type="InterPro" id="IPR050853">
    <property type="entry name" value="WD_repeat_DNA-damage-binding"/>
</dbReference>
<feature type="repeat" description="WD" evidence="7">
    <location>
        <begin position="407"/>
        <end position="438"/>
    </location>
</feature>
<protein>
    <recommendedName>
        <fullName evidence="2 8">DNA damage-binding protein CMR1</fullName>
    </recommendedName>
</protein>
<evidence type="ECO:0000256" key="3">
    <source>
        <dbReference type="ARBA" id="ARBA00022574"/>
    </source>
</evidence>
<reference evidence="10 11" key="1">
    <citation type="submission" date="2022-09" db="EMBL/GenBank/DDBJ databases">
        <authorList>
            <person name="Palmer J.M."/>
        </authorList>
    </citation>
    <scope>NUCLEOTIDE SEQUENCE [LARGE SCALE GENOMIC DNA]</scope>
    <source>
        <strain evidence="10 11">DSM 7382</strain>
    </source>
</reference>